<dbReference type="Gene3D" id="1.10.530.10">
    <property type="match status" value="1"/>
</dbReference>
<evidence type="ECO:0000313" key="4">
    <source>
        <dbReference type="Proteomes" id="UP001149821"/>
    </source>
</evidence>
<dbReference type="InterPro" id="IPR000189">
    <property type="entry name" value="Transglyc_AS"/>
</dbReference>
<organism evidence="3 4">
    <name type="scientific">Enterovibrio qingdaonensis</name>
    <dbReference type="NCBI Taxonomy" id="2899818"/>
    <lineage>
        <taxon>Bacteria</taxon>
        <taxon>Pseudomonadati</taxon>
        <taxon>Pseudomonadota</taxon>
        <taxon>Gammaproteobacteria</taxon>
        <taxon>Vibrionales</taxon>
        <taxon>Vibrionaceae</taxon>
        <taxon>Enterovibrio</taxon>
    </lineage>
</organism>
<evidence type="ECO:0000259" key="2">
    <source>
        <dbReference type="Pfam" id="PF01464"/>
    </source>
</evidence>
<comment type="similarity">
    <text evidence="1">Belongs to the transglycosylase Slt family.</text>
</comment>
<gene>
    <name evidence="3" type="ORF">LRP49_11740</name>
</gene>
<dbReference type="EMBL" id="JAJUBB010000007">
    <property type="protein sequence ID" value="MDD1781846.1"/>
    <property type="molecule type" value="Genomic_DNA"/>
</dbReference>
<evidence type="ECO:0000313" key="3">
    <source>
        <dbReference type="EMBL" id="MDD1781846.1"/>
    </source>
</evidence>
<dbReference type="SUPFAM" id="SSF53955">
    <property type="entry name" value="Lysozyme-like"/>
    <property type="match status" value="1"/>
</dbReference>
<dbReference type="PANTHER" id="PTHR37423">
    <property type="entry name" value="SOLUBLE LYTIC MUREIN TRANSGLYCOSYLASE-RELATED"/>
    <property type="match status" value="1"/>
</dbReference>
<dbReference type="PROSITE" id="PS00922">
    <property type="entry name" value="TRANSGLYCOSYLASE"/>
    <property type="match status" value="1"/>
</dbReference>
<evidence type="ECO:0000256" key="1">
    <source>
        <dbReference type="ARBA" id="ARBA00007734"/>
    </source>
</evidence>
<protein>
    <submittedName>
        <fullName evidence="3">Lytic transglycosylase domain-containing protein</fullName>
    </submittedName>
</protein>
<name>A0ABT5QNI2_9GAMM</name>
<dbReference type="InterPro" id="IPR008258">
    <property type="entry name" value="Transglycosylase_SLT_dom_1"/>
</dbReference>
<reference evidence="3" key="1">
    <citation type="submission" date="2021-12" db="EMBL/GenBank/DDBJ databases">
        <title>Enterovibrio ZSDZ35 sp. nov. and Enterovibrio ZSDZ42 sp. nov., isolated from coastal seawater in Qingdao.</title>
        <authorList>
            <person name="Zhang P."/>
        </authorList>
    </citation>
    <scope>NUCLEOTIDE SEQUENCE</scope>
    <source>
        <strain evidence="3">ZSDZ35</strain>
    </source>
</reference>
<sequence length="221" mass="24995">MMGVIFILYCSVLSAKPENHIIAAQRDILLPYQAQIQNRFDTYSPLVSHILKRLEDYALPQQFVLIPMLESSFNAEAISHANAAGLWQLIPATATRFGLIVSDTTDQRFDEFASTEAALKYLSFLYRKFEGNQTLTLAAYNAGEGRVQRAINRSKDANYLSLRLPSETRTYIARYYALNNLIDVSSLKHLHFQPFSLFIGTPQRTTQPLVDFSSLPPLISL</sequence>
<dbReference type="CDD" id="cd16894">
    <property type="entry name" value="MltD-like"/>
    <property type="match status" value="1"/>
</dbReference>
<proteinExistence type="inferred from homology"/>
<feature type="domain" description="Transglycosylase SLT" evidence="2">
    <location>
        <begin position="59"/>
        <end position="158"/>
    </location>
</feature>
<dbReference type="Pfam" id="PF01464">
    <property type="entry name" value="SLT"/>
    <property type="match status" value="1"/>
</dbReference>
<accession>A0ABT5QNI2</accession>
<comment type="caution">
    <text evidence="3">The sequence shown here is derived from an EMBL/GenBank/DDBJ whole genome shotgun (WGS) entry which is preliminary data.</text>
</comment>
<dbReference type="PANTHER" id="PTHR37423:SF2">
    <property type="entry name" value="MEMBRANE-BOUND LYTIC MUREIN TRANSGLYCOSYLASE C"/>
    <property type="match status" value="1"/>
</dbReference>
<dbReference type="InterPro" id="IPR023346">
    <property type="entry name" value="Lysozyme-like_dom_sf"/>
</dbReference>
<dbReference type="Proteomes" id="UP001149821">
    <property type="component" value="Unassembled WGS sequence"/>
</dbReference>
<keyword evidence="4" id="KW-1185">Reference proteome</keyword>